<dbReference type="AlphaFoldDB" id="A0A554LCX6"/>
<evidence type="ECO:0000313" key="1">
    <source>
        <dbReference type="EMBL" id="TSC90742.1"/>
    </source>
</evidence>
<gene>
    <name evidence="1" type="ORF">CEN92_393</name>
</gene>
<dbReference type="SUPFAM" id="SSF55811">
    <property type="entry name" value="Nudix"/>
    <property type="match status" value="1"/>
</dbReference>
<accession>A0A554LCX6</accession>
<comment type="caution">
    <text evidence="1">The sequence shown here is derived from an EMBL/GenBank/DDBJ whole genome shotgun (WGS) entry which is preliminary data.</text>
</comment>
<proteinExistence type="predicted"/>
<dbReference type="EMBL" id="VMGH01000061">
    <property type="protein sequence ID" value="TSC90742.1"/>
    <property type="molecule type" value="Genomic_DNA"/>
</dbReference>
<name>A0A554LCX6_9BACT</name>
<protein>
    <submittedName>
        <fullName evidence="1">MutT/nudix family protein</fullName>
    </submittedName>
</protein>
<organism evidence="1 2">
    <name type="scientific">Candidatus Berkelbacteria bacterium Licking1014_96</name>
    <dbReference type="NCBI Taxonomy" id="2017149"/>
    <lineage>
        <taxon>Bacteria</taxon>
        <taxon>Candidatus Berkelbacteria</taxon>
    </lineage>
</organism>
<dbReference type="Proteomes" id="UP000318296">
    <property type="component" value="Unassembled WGS sequence"/>
</dbReference>
<evidence type="ECO:0000313" key="2">
    <source>
        <dbReference type="Proteomes" id="UP000318296"/>
    </source>
</evidence>
<feature type="non-terminal residue" evidence="1">
    <location>
        <position position="1"/>
    </location>
</feature>
<reference evidence="1 2" key="1">
    <citation type="submission" date="2017-07" db="EMBL/GenBank/DDBJ databases">
        <title>Mechanisms for carbon and nitrogen cycling indicate functional differentiation within the Candidate Phyla Radiation.</title>
        <authorList>
            <person name="Danczak R.E."/>
            <person name="Johnston M.D."/>
            <person name="Kenah C."/>
            <person name="Slattery M."/>
            <person name="Wrighton K.C."/>
            <person name="Wilkins M.J."/>
        </authorList>
    </citation>
    <scope>NUCLEOTIDE SEQUENCE [LARGE SCALE GENOMIC DNA]</scope>
    <source>
        <strain evidence="1">Licking1014_96</strain>
    </source>
</reference>
<sequence length="119" mass="14091">KNGREYFVFPGGRARIKESFESAVKRVIKSEFNLDIIIETFLFRIENKNETEFYFLVKDFEGSPRMNSEERQIINDHNQYYLEWKNLSTLVKMSNLLPKKAKNKVEALAVEHDSRVKIS</sequence>
<dbReference type="Gene3D" id="3.90.79.10">
    <property type="entry name" value="Nucleoside Triphosphate Pyrophosphohydrolase"/>
    <property type="match status" value="1"/>
</dbReference>
<dbReference type="InterPro" id="IPR015797">
    <property type="entry name" value="NUDIX_hydrolase-like_dom_sf"/>
</dbReference>